<dbReference type="AlphaFoldDB" id="A0A9J6GYV7"/>
<keyword evidence="2" id="KW-1185">Reference proteome</keyword>
<name>A0A9J6GYV7_HAELO</name>
<reference evidence="1 2" key="1">
    <citation type="journal article" date="2020" name="Cell">
        <title>Large-Scale Comparative Analyses of Tick Genomes Elucidate Their Genetic Diversity and Vector Capacities.</title>
        <authorList>
            <consortium name="Tick Genome and Microbiome Consortium (TIGMIC)"/>
            <person name="Jia N."/>
            <person name="Wang J."/>
            <person name="Shi W."/>
            <person name="Du L."/>
            <person name="Sun Y."/>
            <person name="Zhan W."/>
            <person name="Jiang J.F."/>
            <person name="Wang Q."/>
            <person name="Zhang B."/>
            <person name="Ji P."/>
            <person name="Bell-Sakyi L."/>
            <person name="Cui X.M."/>
            <person name="Yuan T.T."/>
            <person name="Jiang B.G."/>
            <person name="Yang W.F."/>
            <person name="Lam T.T."/>
            <person name="Chang Q.C."/>
            <person name="Ding S.J."/>
            <person name="Wang X.J."/>
            <person name="Zhu J.G."/>
            <person name="Ruan X.D."/>
            <person name="Zhao L."/>
            <person name="Wei J.T."/>
            <person name="Ye R.Z."/>
            <person name="Que T.C."/>
            <person name="Du C.H."/>
            <person name="Zhou Y.H."/>
            <person name="Cheng J.X."/>
            <person name="Dai P.F."/>
            <person name="Guo W.B."/>
            <person name="Han X.H."/>
            <person name="Huang E.J."/>
            <person name="Li L.F."/>
            <person name="Wei W."/>
            <person name="Gao Y.C."/>
            <person name="Liu J.Z."/>
            <person name="Shao H.Z."/>
            <person name="Wang X."/>
            <person name="Wang C.C."/>
            <person name="Yang T.C."/>
            <person name="Huo Q.B."/>
            <person name="Li W."/>
            <person name="Chen H.Y."/>
            <person name="Chen S.E."/>
            <person name="Zhou L.G."/>
            <person name="Ni X.B."/>
            <person name="Tian J.H."/>
            <person name="Sheng Y."/>
            <person name="Liu T."/>
            <person name="Pan Y.S."/>
            <person name="Xia L.Y."/>
            <person name="Li J."/>
            <person name="Zhao F."/>
            <person name="Cao W.C."/>
        </authorList>
    </citation>
    <scope>NUCLEOTIDE SEQUENCE [LARGE SCALE GENOMIC DNA]</scope>
    <source>
        <strain evidence="1">HaeL-2018</strain>
    </source>
</reference>
<gene>
    <name evidence="1" type="ORF">HPB48_022654</name>
</gene>
<organism evidence="1 2">
    <name type="scientific">Haemaphysalis longicornis</name>
    <name type="common">Bush tick</name>
    <dbReference type="NCBI Taxonomy" id="44386"/>
    <lineage>
        <taxon>Eukaryota</taxon>
        <taxon>Metazoa</taxon>
        <taxon>Ecdysozoa</taxon>
        <taxon>Arthropoda</taxon>
        <taxon>Chelicerata</taxon>
        <taxon>Arachnida</taxon>
        <taxon>Acari</taxon>
        <taxon>Parasitiformes</taxon>
        <taxon>Ixodida</taxon>
        <taxon>Ixodoidea</taxon>
        <taxon>Ixodidae</taxon>
        <taxon>Haemaphysalinae</taxon>
        <taxon>Haemaphysalis</taxon>
    </lineage>
</organism>
<accession>A0A9J6GYV7</accession>
<sequence length="165" mass="19007">MEAMAVPHETIEKIQNQWSKITLLDWKQISSTQSFWREVHSYKDACGENPFAERAGFDMSMLVRPYSNAEVQRTFSQLNIVKSKLRSKLKPEATNAILGIRAWLKRHQKSCFDYELPAAVVSAIGTSATYVQPSHLSGLSIKYQRSCGDDVRRRQRRGRPRCVFR</sequence>
<dbReference type="VEuPathDB" id="VectorBase:HLOH_064478"/>
<dbReference type="OrthoDB" id="10023262at2759"/>
<evidence type="ECO:0000313" key="1">
    <source>
        <dbReference type="EMBL" id="KAH9379840.1"/>
    </source>
</evidence>
<protein>
    <recommendedName>
        <fullName evidence="3">HAT C-terminal dimerisation domain-containing protein</fullName>
    </recommendedName>
</protein>
<evidence type="ECO:0008006" key="3">
    <source>
        <dbReference type="Google" id="ProtNLM"/>
    </source>
</evidence>
<evidence type="ECO:0000313" key="2">
    <source>
        <dbReference type="Proteomes" id="UP000821853"/>
    </source>
</evidence>
<comment type="caution">
    <text evidence="1">The sequence shown here is derived from an EMBL/GenBank/DDBJ whole genome shotgun (WGS) entry which is preliminary data.</text>
</comment>
<dbReference type="Proteomes" id="UP000821853">
    <property type="component" value="Chromosome 8"/>
</dbReference>
<dbReference type="OMA" id="CITISEP"/>
<dbReference type="EMBL" id="JABSTR010000010">
    <property type="protein sequence ID" value="KAH9379840.1"/>
    <property type="molecule type" value="Genomic_DNA"/>
</dbReference>
<proteinExistence type="predicted"/>